<evidence type="ECO:0000313" key="3">
    <source>
        <dbReference type="Proteomes" id="UP000492821"/>
    </source>
</evidence>
<reference evidence="4" key="2">
    <citation type="submission" date="2020-10" db="UniProtKB">
        <authorList>
            <consortium name="WormBaseParasite"/>
        </authorList>
    </citation>
    <scope>IDENTIFICATION</scope>
</reference>
<keyword evidence="3" id="KW-1185">Reference proteome</keyword>
<evidence type="ECO:0000313" key="4">
    <source>
        <dbReference type="WBParaSite" id="Pan_g13417.t1"/>
    </source>
</evidence>
<evidence type="ECO:0000256" key="2">
    <source>
        <dbReference type="SAM" id="SignalP"/>
    </source>
</evidence>
<feature type="signal peptide" evidence="2">
    <location>
        <begin position="1"/>
        <end position="23"/>
    </location>
</feature>
<reference evidence="3" key="1">
    <citation type="journal article" date="2013" name="Genetics">
        <title>The draft genome and transcriptome of Panagrellus redivivus are shaped by the harsh demands of a free-living lifestyle.</title>
        <authorList>
            <person name="Srinivasan J."/>
            <person name="Dillman A.R."/>
            <person name="Macchietto M.G."/>
            <person name="Heikkinen L."/>
            <person name="Lakso M."/>
            <person name="Fracchia K.M."/>
            <person name="Antoshechkin I."/>
            <person name="Mortazavi A."/>
            <person name="Wong G."/>
            <person name="Sternberg P.W."/>
        </authorList>
    </citation>
    <scope>NUCLEOTIDE SEQUENCE [LARGE SCALE GENOMIC DNA]</scope>
    <source>
        <strain evidence="3">MT8872</strain>
    </source>
</reference>
<organism evidence="3 4">
    <name type="scientific">Panagrellus redivivus</name>
    <name type="common">Microworm</name>
    <dbReference type="NCBI Taxonomy" id="6233"/>
    <lineage>
        <taxon>Eukaryota</taxon>
        <taxon>Metazoa</taxon>
        <taxon>Ecdysozoa</taxon>
        <taxon>Nematoda</taxon>
        <taxon>Chromadorea</taxon>
        <taxon>Rhabditida</taxon>
        <taxon>Tylenchina</taxon>
        <taxon>Panagrolaimomorpha</taxon>
        <taxon>Panagrolaimoidea</taxon>
        <taxon>Panagrolaimidae</taxon>
        <taxon>Panagrellus</taxon>
    </lineage>
</organism>
<name>A0A7E4UVV8_PANRE</name>
<evidence type="ECO:0000256" key="1">
    <source>
        <dbReference type="SAM" id="MobiDB-lite"/>
    </source>
</evidence>
<feature type="chain" id="PRO_5028959510" evidence="2">
    <location>
        <begin position="24"/>
        <end position="106"/>
    </location>
</feature>
<accession>A0A7E4UVV8</accession>
<dbReference type="WBParaSite" id="Pan_g13417.t1">
    <property type="protein sequence ID" value="Pan_g13417.t1"/>
    <property type="gene ID" value="Pan_g13417"/>
</dbReference>
<feature type="region of interest" description="Disordered" evidence="1">
    <location>
        <begin position="43"/>
        <end position="64"/>
    </location>
</feature>
<keyword evidence="2" id="KW-0732">Signal</keyword>
<protein>
    <submittedName>
        <fullName evidence="4">Secreted protein</fullName>
    </submittedName>
</protein>
<dbReference type="Proteomes" id="UP000492821">
    <property type="component" value="Unassembled WGS sequence"/>
</dbReference>
<feature type="compositionally biased region" description="Basic residues" evidence="1">
    <location>
        <begin position="48"/>
        <end position="64"/>
    </location>
</feature>
<sequence length="106" mass="12248">MVKFLPTACIFILVCIFAAECRSWVGDYYVGTYSAAPVKPVKPVNTSKKSKAIKKHGHHGKQRRPRPRRALFFLCNFMPQIPSCIATERRRIENVDRSDKLYYELS</sequence>
<proteinExistence type="predicted"/>
<dbReference type="AlphaFoldDB" id="A0A7E4UVV8"/>